<dbReference type="PANTHER" id="PTHR36925">
    <property type="entry name" value="COBALT-PRECORRIN-6A REDUCTASE"/>
    <property type="match status" value="1"/>
</dbReference>
<evidence type="ECO:0000256" key="3">
    <source>
        <dbReference type="ARBA" id="ARBA00023002"/>
    </source>
</evidence>
<evidence type="ECO:0000256" key="1">
    <source>
        <dbReference type="ARBA" id="ARBA00004953"/>
    </source>
</evidence>
<dbReference type="InterPro" id="IPR003723">
    <property type="entry name" value="Precorrin-6x_reduct"/>
</dbReference>
<reference evidence="4 5" key="1">
    <citation type="submission" date="2016-11" db="EMBL/GenBank/DDBJ databases">
        <authorList>
            <person name="Jaros S."/>
            <person name="Januszkiewicz K."/>
            <person name="Wedrychowicz H."/>
        </authorList>
    </citation>
    <scope>NUCLEOTIDE SEQUENCE [LARGE SCALE GENOMIC DNA]</scope>
    <source>
        <strain evidence="4 5">DSM 100565</strain>
    </source>
</reference>
<dbReference type="PROSITE" id="PS51014">
    <property type="entry name" value="COBK_CBIJ"/>
    <property type="match status" value="1"/>
</dbReference>
<sequence>MTILLLAGTAEARALAGLLAEAGIPALASLAGATARPEPLPLPTRTGGFGGAEGFRAVLREEGIRAVIDATHPFAARITERTAGICAAEGMPCLRLQRPGWQEGPGDDWRRIAAPDEARAAIPAGATVFLATGRQSLPAFEGLAGRKVLARVVDPPRGDMPVPGGQWITGRPPFTEESEVALFALLGVQWLVAKDAGGPGGWPKMAAARRLGLPVVLLDRPPLPAGLEVVGTARAALDWAKDWAKDWARDL</sequence>
<dbReference type="NCBIfam" id="NF005968">
    <property type="entry name" value="PRK08057.1-2"/>
    <property type="match status" value="1"/>
</dbReference>
<accession>A0A1M5ZZN9</accession>
<keyword evidence="3" id="KW-0560">Oxidoreductase</keyword>
<dbReference type="PANTHER" id="PTHR36925:SF1">
    <property type="entry name" value="COBALT-PRECORRIN-6A REDUCTASE"/>
    <property type="match status" value="1"/>
</dbReference>
<dbReference type="GO" id="GO:0009236">
    <property type="term" value="P:cobalamin biosynthetic process"/>
    <property type="evidence" value="ECO:0007669"/>
    <property type="project" value="UniProtKB-UniPathway"/>
</dbReference>
<evidence type="ECO:0000256" key="2">
    <source>
        <dbReference type="ARBA" id="ARBA00022573"/>
    </source>
</evidence>
<keyword evidence="2" id="KW-0169">Cobalamin biosynthesis</keyword>
<dbReference type="Proteomes" id="UP000184292">
    <property type="component" value="Unassembled WGS sequence"/>
</dbReference>
<dbReference type="UniPathway" id="UPA00148"/>
<gene>
    <name evidence="4" type="ORF">SAMN05444417_0103</name>
</gene>
<proteinExistence type="predicted"/>
<evidence type="ECO:0000313" key="4">
    <source>
        <dbReference type="EMBL" id="SHI29638.1"/>
    </source>
</evidence>
<evidence type="ECO:0000313" key="5">
    <source>
        <dbReference type="Proteomes" id="UP000184292"/>
    </source>
</evidence>
<keyword evidence="5" id="KW-1185">Reference proteome</keyword>
<dbReference type="Pfam" id="PF02571">
    <property type="entry name" value="CbiJ"/>
    <property type="match status" value="1"/>
</dbReference>
<dbReference type="RefSeq" id="WP_073325597.1">
    <property type="nucleotide sequence ID" value="NZ_FQYO01000001.1"/>
</dbReference>
<dbReference type="STRING" id="1447782.SAMN05444417_0103"/>
<dbReference type="OrthoDB" id="5183775at2"/>
<protein>
    <submittedName>
        <fullName evidence="4">Precorrin-6A/cobalt-precorrin-6A reductase</fullName>
    </submittedName>
</protein>
<name>A0A1M5ZZN9_9RHOB</name>
<organism evidence="4 5">
    <name type="scientific">Wenxinia saemankumensis</name>
    <dbReference type="NCBI Taxonomy" id="1447782"/>
    <lineage>
        <taxon>Bacteria</taxon>
        <taxon>Pseudomonadati</taxon>
        <taxon>Pseudomonadota</taxon>
        <taxon>Alphaproteobacteria</taxon>
        <taxon>Rhodobacterales</taxon>
        <taxon>Roseobacteraceae</taxon>
        <taxon>Wenxinia</taxon>
    </lineage>
</organism>
<dbReference type="GO" id="GO:0016994">
    <property type="term" value="F:precorrin-6A reductase activity"/>
    <property type="evidence" value="ECO:0007669"/>
    <property type="project" value="InterPro"/>
</dbReference>
<dbReference type="AlphaFoldDB" id="A0A1M5ZZN9"/>
<comment type="pathway">
    <text evidence="1">Cofactor biosynthesis; adenosylcobalamin biosynthesis.</text>
</comment>
<dbReference type="EMBL" id="FQYO01000001">
    <property type="protein sequence ID" value="SHI29638.1"/>
    <property type="molecule type" value="Genomic_DNA"/>
</dbReference>